<evidence type="ECO:0000313" key="2">
    <source>
        <dbReference type="Proteomes" id="UP001234178"/>
    </source>
</evidence>
<keyword evidence="2" id="KW-1185">Reference proteome</keyword>
<name>A0ABQ9ZI43_9CRUS</name>
<dbReference type="Proteomes" id="UP001234178">
    <property type="component" value="Unassembled WGS sequence"/>
</dbReference>
<gene>
    <name evidence="1" type="ORF">OUZ56_024831</name>
</gene>
<protein>
    <submittedName>
        <fullName evidence="1">Uncharacterized protein</fullName>
    </submittedName>
</protein>
<dbReference type="EMBL" id="JAOYFB010000004">
    <property type="protein sequence ID" value="KAK4012592.1"/>
    <property type="molecule type" value="Genomic_DNA"/>
</dbReference>
<proteinExistence type="predicted"/>
<evidence type="ECO:0000313" key="1">
    <source>
        <dbReference type="EMBL" id="KAK4012592.1"/>
    </source>
</evidence>
<accession>A0ABQ9ZI43</accession>
<reference evidence="1 2" key="1">
    <citation type="journal article" date="2023" name="Nucleic Acids Res.">
        <title>The hologenome of Daphnia magna reveals possible DNA methylation and microbiome-mediated evolution of the host genome.</title>
        <authorList>
            <person name="Chaturvedi A."/>
            <person name="Li X."/>
            <person name="Dhandapani V."/>
            <person name="Marshall H."/>
            <person name="Kissane S."/>
            <person name="Cuenca-Cambronero M."/>
            <person name="Asole G."/>
            <person name="Calvet F."/>
            <person name="Ruiz-Romero M."/>
            <person name="Marangio P."/>
            <person name="Guigo R."/>
            <person name="Rago D."/>
            <person name="Mirbahai L."/>
            <person name="Eastwood N."/>
            <person name="Colbourne J.K."/>
            <person name="Zhou J."/>
            <person name="Mallon E."/>
            <person name="Orsini L."/>
        </authorList>
    </citation>
    <scope>NUCLEOTIDE SEQUENCE [LARGE SCALE GENOMIC DNA]</scope>
    <source>
        <strain evidence="1">LRV0_1</strain>
    </source>
</reference>
<sequence length="192" mass="20951">MKNISGQLLKRLSAILSTICDIYQRLTWDRSAIRSVLDRICAVATYNLLTTSSVPGLKRAILASPSLNRTKKLFRIERGDAGKTLFSKLSSYNAHQVLYEPQLCKGKEGDWIKSRAADAAGPDFLSIYARPLAVRKKKGLTKGDTLSSLCERSGSMSGQAIAVDVTTSFNQLLHDTSEKVTGATGSIIRNTI</sequence>
<organism evidence="1 2">
    <name type="scientific">Daphnia magna</name>
    <dbReference type="NCBI Taxonomy" id="35525"/>
    <lineage>
        <taxon>Eukaryota</taxon>
        <taxon>Metazoa</taxon>
        <taxon>Ecdysozoa</taxon>
        <taxon>Arthropoda</taxon>
        <taxon>Crustacea</taxon>
        <taxon>Branchiopoda</taxon>
        <taxon>Diplostraca</taxon>
        <taxon>Cladocera</taxon>
        <taxon>Anomopoda</taxon>
        <taxon>Daphniidae</taxon>
        <taxon>Daphnia</taxon>
    </lineage>
</organism>
<comment type="caution">
    <text evidence="1">The sequence shown here is derived from an EMBL/GenBank/DDBJ whole genome shotgun (WGS) entry which is preliminary data.</text>
</comment>